<evidence type="ECO:0000313" key="5">
    <source>
        <dbReference type="Proteomes" id="UP000053259"/>
    </source>
</evidence>
<dbReference type="GeneID" id="27316690"/>
<feature type="chain" id="PRO_5002237990" description="DUF7492 domain-containing protein" evidence="2">
    <location>
        <begin position="20"/>
        <end position="393"/>
    </location>
</feature>
<gene>
    <name evidence="4" type="ORF">PV09_08717</name>
</gene>
<feature type="region of interest" description="Disordered" evidence="1">
    <location>
        <begin position="309"/>
        <end position="340"/>
    </location>
</feature>
<dbReference type="AlphaFoldDB" id="A0A0D1ZZ07"/>
<sequence>MRSSLLLGSIASFLSVVSGHTWVEQLMNVDNNGSYYGAPGYIRSYVSRDNPNFADSDLTWLSPQNPPGGSRLRINGSDFLCHPNQRQAVASKQFHPLKTLPGNTVALRYLENGHVTQPYIQPGKPASGGLVYIYATTNPNPNTKLVDVLQWGTNSTLDQGRLLNINPFDDGRCYQVSNVPISVQRQAEFPNPIQGQPGVNHELWCQSNVKIPEDATGTLTMYWIWQWPTQANVDPGLPDGKDEIYTSCMDMTIVKNSGVLKNAIGGTSLGAFEDNTPALKNFRQRLANTTFPNDPIYYSPGSSFSSGGASLSSVASTGTQSDVPAQTGHAQQPASNSLNTLQTLPSTTTARSTVASVPGVVYVTRTRIAVSTTTVYDNSPTGVLKRRSAKFRR</sequence>
<feature type="domain" description="DUF7492" evidence="3">
    <location>
        <begin position="17"/>
        <end position="259"/>
    </location>
</feature>
<evidence type="ECO:0000256" key="2">
    <source>
        <dbReference type="SAM" id="SignalP"/>
    </source>
</evidence>
<dbReference type="InterPro" id="IPR055915">
    <property type="entry name" value="DUF7492"/>
</dbReference>
<reference evidence="4 5" key="1">
    <citation type="submission" date="2015-01" db="EMBL/GenBank/DDBJ databases">
        <title>The Genome Sequence of Ochroconis gallopava CBS43764.</title>
        <authorList>
            <consortium name="The Broad Institute Genomics Platform"/>
            <person name="Cuomo C."/>
            <person name="de Hoog S."/>
            <person name="Gorbushina A."/>
            <person name="Stielow B."/>
            <person name="Teixiera M."/>
            <person name="Abouelleil A."/>
            <person name="Chapman S.B."/>
            <person name="Priest M."/>
            <person name="Young S.K."/>
            <person name="Wortman J."/>
            <person name="Nusbaum C."/>
            <person name="Birren B."/>
        </authorList>
    </citation>
    <scope>NUCLEOTIDE SEQUENCE [LARGE SCALE GENOMIC DNA]</scope>
    <source>
        <strain evidence="4 5">CBS 43764</strain>
    </source>
</reference>
<accession>A0A0D1ZZ07</accession>
<evidence type="ECO:0000313" key="4">
    <source>
        <dbReference type="EMBL" id="KIV99662.1"/>
    </source>
</evidence>
<dbReference type="VEuPathDB" id="FungiDB:PV09_08717"/>
<dbReference type="OrthoDB" id="64281at2759"/>
<evidence type="ECO:0000259" key="3">
    <source>
        <dbReference type="Pfam" id="PF24320"/>
    </source>
</evidence>
<feature type="compositionally biased region" description="Polar residues" evidence="1">
    <location>
        <begin position="319"/>
        <end position="340"/>
    </location>
</feature>
<organism evidence="4 5">
    <name type="scientific">Verruconis gallopava</name>
    <dbReference type="NCBI Taxonomy" id="253628"/>
    <lineage>
        <taxon>Eukaryota</taxon>
        <taxon>Fungi</taxon>
        <taxon>Dikarya</taxon>
        <taxon>Ascomycota</taxon>
        <taxon>Pezizomycotina</taxon>
        <taxon>Dothideomycetes</taxon>
        <taxon>Pleosporomycetidae</taxon>
        <taxon>Venturiales</taxon>
        <taxon>Sympoventuriaceae</taxon>
        <taxon>Verruconis</taxon>
    </lineage>
</organism>
<proteinExistence type="predicted"/>
<feature type="compositionally biased region" description="Low complexity" evidence="1">
    <location>
        <begin position="309"/>
        <end position="318"/>
    </location>
</feature>
<dbReference type="Proteomes" id="UP000053259">
    <property type="component" value="Unassembled WGS sequence"/>
</dbReference>
<feature type="signal peptide" evidence="2">
    <location>
        <begin position="1"/>
        <end position="19"/>
    </location>
</feature>
<keyword evidence="2" id="KW-0732">Signal</keyword>
<dbReference type="InParanoid" id="A0A0D1ZZ07"/>
<dbReference type="HOGENOM" id="CLU_019095_1_1_1"/>
<dbReference type="Pfam" id="PF24320">
    <property type="entry name" value="DUF7492"/>
    <property type="match status" value="1"/>
</dbReference>
<evidence type="ECO:0000256" key="1">
    <source>
        <dbReference type="SAM" id="MobiDB-lite"/>
    </source>
</evidence>
<dbReference type="RefSeq" id="XP_016209532.1">
    <property type="nucleotide sequence ID" value="XM_016362665.1"/>
</dbReference>
<protein>
    <recommendedName>
        <fullName evidence="3">DUF7492 domain-containing protein</fullName>
    </recommendedName>
</protein>
<keyword evidence="5" id="KW-1185">Reference proteome</keyword>
<dbReference type="EMBL" id="KN847574">
    <property type="protein sequence ID" value="KIV99662.1"/>
    <property type="molecule type" value="Genomic_DNA"/>
</dbReference>
<name>A0A0D1ZZ07_9PEZI</name>